<dbReference type="SMART" id="SM00066">
    <property type="entry name" value="GAL4"/>
    <property type="match status" value="1"/>
</dbReference>
<reference evidence="6 7" key="1">
    <citation type="submission" date="2013-03" db="EMBL/GenBank/DDBJ databases">
        <title>The Genome Sequence of Capronia epimyces CBS 606.96.</title>
        <authorList>
            <consortium name="The Broad Institute Genomics Platform"/>
            <person name="Cuomo C."/>
            <person name="de Hoog S."/>
            <person name="Gorbushina A."/>
            <person name="Walker B."/>
            <person name="Young S.K."/>
            <person name="Zeng Q."/>
            <person name="Gargeya S."/>
            <person name="Fitzgerald M."/>
            <person name="Haas B."/>
            <person name="Abouelleil A."/>
            <person name="Allen A.W."/>
            <person name="Alvarado L."/>
            <person name="Arachchi H.M."/>
            <person name="Berlin A.M."/>
            <person name="Chapman S.B."/>
            <person name="Gainer-Dewar J."/>
            <person name="Goldberg J."/>
            <person name="Griggs A."/>
            <person name="Gujja S."/>
            <person name="Hansen M."/>
            <person name="Howarth C."/>
            <person name="Imamovic A."/>
            <person name="Ireland A."/>
            <person name="Larimer J."/>
            <person name="McCowan C."/>
            <person name="Murphy C."/>
            <person name="Pearson M."/>
            <person name="Poon T.W."/>
            <person name="Priest M."/>
            <person name="Roberts A."/>
            <person name="Saif S."/>
            <person name="Shea T."/>
            <person name="Sisk P."/>
            <person name="Sykes S."/>
            <person name="Wortman J."/>
            <person name="Nusbaum C."/>
            <person name="Birren B."/>
        </authorList>
    </citation>
    <scope>NUCLEOTIDE SEQUENCE [LARGE SCALE GENOMIC DNA]</scope>
    <source>
        <strain evidence="6 7">CBS 606.96</strain>
    </source>
</reference>
<sequence>SPPSPSQGGSSSQLRSQSRISVACFMCQKRKIKCSSDGTYPCANCQRRHWSCRFNFATDRRRTAASRHALMQQTAEAVAQVQRQREMIGGIVAIIRDGERKSTDQLIHLIRTTQDLRPTASFVRGELHTDAAVQSAYQAIDWQGMQL</sequence>
<keyword evidence="3" id="KW-0804">Transcription</keyword>
<evidence type="ECO:0000256" key="2">
    <source>
        <dbReference type="ARBA" id="ARBA00023125"/>
    </source>
</evidence>
<proteinExistence type="predicted"/>
<dbReference type="SUPFAM" id="SSF57701">
    <property type="entry name" value="Zn2/Cys6 DNA-binding domain"/>
    <property type="match status" value="1"/>
</dbReference>
<comment type="caution">
    <text evidence="6">The sequence shown here is derived from an EMBL/GenBank/DDBJ whole genome shotgun (WGS) entry which is preliminary data.</text>
</comment>
<dbReference type="STRING" id="1182542.W9YPA5"/>
<gene>
    <name evidence="6" type="ORF">A1O3_04766</name>
</gene>
<dbReference type="PROSITE" id="PS50048">
    <property type="entry name" value="ZN2_CY6_FUNGAL_2"/>
    <property type="match status" value="1"/>
</dbReference>
<dbReference type="Pfam" id="PF00172">
    <property type="entry name" value="Zn_clus"/>
    <property type="match status" value="1"/>
</dbReference>
<dbReference type="HOGENOM" id="CLU_1772466_0_0_1"/>
<evidence type="ECO:0000259" key="5">
    <source>
        <dbReference type="PROSITE" id="PS50048"/>
    </source>
</evidence>
<dbReference type="Proteomes" id="UP000019478">
    <property type="component" value="Unassembled WGS sequence"/>
</dbReference>
<keyword evidence="2" id="KW-0238">DNA-binding</keyword>
<dbReference type="GO" id="GO:0008270">
    <property type="term" value="F:zinc ion binding"/>
    <property type="evidence" value="ECO:0007669"/>
    <property type="project" value="InterPro"/>
</dbReference>
<feature type="domain" description="Zn(2)-C6 fungal-type" evidence="5">
    <location>
        <begin position="23"/>
        <end position="54"/>
    </location>
</feature>
<dbReference type="CDD" id="cd00067">
    <property type="entry name" value="GAL4"/>
    <property type="match status" value="1"/>
</dbReference>
<keyword evidence="1" id="KW-0805">Transcription regulation</keyword>
<dbReference type="EMBL" id="AMGY01000004">
    <property type="protein sequence ID" value="EXJ84099.1"/>
    <property type="molecule type" value="Genomic_DNA"/>
</dbReference>
<dbReference type="PANTHER" id="PTHR47256:SF3">
    <property type="entry name" value="ZN(II)2CYS6 TRANSCRIPTION FACTOR (EUROFUNG)"/>
    <property type="match status" value="1"/>
</dbReference>
<dbReference type="GeneID" id="19168884"/>
<dbReference type="AlphaFoldDB" id="W9YPA5"/>
<dbReference type="OrthoDB" id="4356994at2759"/>
<dbReference type="InterPro" id="IPR036864">
    <property type="entry name" value="Zn2-C6_fun-type_DNA-bd_sf"/>
</dbReference>
<name>W9YPA5_9EURO</name>
<dbReference type="InterPro" id="IPR053187">
    <property type="entry name" value="Notoamide_regulator"/>
</dbReference>
<evidence type="ECO:0000256" key="3">
    <source>
        <dbReference type="ARBA" id="ARBA00023163"/>
    </source>
</evidence>
<keyword evidence="4" id="KW-0539">Nucleus</keyword>
<dbReference type="RefSeq" id="XP_007733084.1">
    <property type="nucleotide sequence ID" value="XM_007734894.1"/>
</dbReference>
<dbReference type="GO" id="GO:0000981">
    <property type="term" value="F:DNA-binding transcription factor activity, RNA polymerase II-specific"/>
    <property type="evidence" value="ECO:0007669"/>
    <property type="project" value="InterPro"/>
</dbReference>
<keyword evidence="7" id="KW-1185">Reference proteome</keyword>
<feature type="non-terminal residue" evidence="6">
    <location>
        <position position="1"/>
    </location>
</feature>
<feature type="non-terminal residue" evidence="6">
    <location>
        <position position="147"/>
    </location>
</feature>
<dbReference type="Gene3D" id="4.10.240.10">
    <property type="entry name" value="Zn(2)-C6 fungal-type DNA-binding domain"/>
    <property type="match status" value="1"/>
</dbReference>
<dbReference type="PANTHER" id="PTHR47256">
    <property type="entry name" value="ZN(II)2CYS6 TRANSCRIPTION FACTOR (EUROFUNG)-RELATED"/>
    <property type="match status" value="1"/>
</dbReference>
<evidence type="ECO:0000313" key="6">
    <source>
        <dbReference type="EMBL" id="EXJ84099.1"/>
    </source>
</evidence>
<evidence type="ECO:0000256" key="1">
    <source>
        <dbReference type="ARBA" id="ARBA00023015"/>
    </source>
</evidence>
<dbReference type="GO" id="GO:0003677">
    <property type="term" value="F:DNA binding"/>
    <property type="evidence" value="ECO:0007669"/>
    <property type="project" value="UniProtKB-KW"/>
</dbReference>
<evidence type="ECO:0000313" key="7">
    <source>
        <dbReference type="Proteomes" id="UP000019478"/>
    </source>
</evidence>
<evidence type="ECO:0000256" key="4">
    <source>
        <dbReference type="ARBA" id="ARBA00023242"/>
    </source>
</evidence>
<accession>W9YPA5</accession>
<protein>
    <recommendedName>
        <fullName evidence="5">Zn(2)-C6 fungal-type domain-containing protein</fullName>
    </recommendedName>
</protein>
<organism evidence="6 7">
    <name type="scientific">Capronia epimyces CBS 606.96</name>
    <dbReference type="NCBI Taxonomy" id="1182542"/>
    <lineage>
        <taxon>Eukaryota</taxon>
        <taxon>Fungi</taxon>
        <taxon>Dikarya</taxon>
        <taxon>Ascomycota</taxon>
        <taxon>Pezizomycotina</taxon>
        <taxon>Eurotiomycetes</taxon>
        <taxon>Chaetothyriomycetidae</taxon>
        <taxon>Chaetothyriales</taxon>
        <taxon>Herpotrichiellaceae</taxon>
        <taxon>Capronia</taxon>
    </lineage>
</organism>
<dbReference type="InterPro" id="IPR001138">
    <property type="entry name" value="Zn2Cys6_DnaBD"/>
</dbReference>